<feature type="compositionally biased region" description="Polar residues" evidence="1">
    <location>
        <begin position="428"/>
        <end position="437"/>
    </location>
</feature>
<feature type="compositionally biased region" description="Polar residues" evidence="1">
    <location>
        <begin position="335"/>
        <end position="345"/>
    </location>
</feature>
<feature type="compositionally biased region" description="Acidic residues" evidence="1">
    <location>
        <begin position="352"/>
        <end position="365"/>
    </location>
</feature>
<gene>
    <name evidence="2" type="ORF">CBER1_01385</name>
</gene>
<feature type="compositionally biased region" description="Acidic residues" evidence="1">
    <location>
        <begin position="284"/>
        <end position="294"/>
    </location>
</feature>
<feature type="compositionally biased region" description="Basic residues" evidence="1">
    <location>
        <begin position="255"/>
        <end position="264"/>
    </location>
</feature>
<feature type="compositionally biased region" description="Polar residues" evidence="1">
    <location>
        <begin position="50"/>
        <end position="64"/>
    </location>
</feature>
<protein>
    <submittedName>
        <fullName evidence="2">Uncharacterized protein</fullName>
    </submittedName>
</protein>
<dbReference type="OrthoDB" id="5398515at2759"/>
<feature type="compositionally biased region" description="Polar residues" evidence="1">
    <location>
        <begin position="475"/>
        <end position="485"/>
    </location>
</feature>
<sequence>MDAPSTPPQRFTRPRTPPTPLHGDAYNGLHPYKPASPPASPAPPARPQMQGGSKSARSGDNDATLSDMLPTPSKTPSLTPAQKRARTSSMQYSPRALHFQPENPNDNMPTPRIARKNKYIRLGNDDDGLDIGRPKKSAKSDIQIYTEVQARIPEDDSSDDNVFRDVPRGRTTTVSEPVYQNRGGGDWNSPSPPRQRPRKTVDELVEEARMQAAVNRGEGMFFMYRGKKCFRKFADVEDVEDAGASSREQQQLKRAIGHSGRRGLTRSNIEPRLLWPHASQTSYTDEEAETDVDMPDQRTTTTESQGHDSGVSFAGPAVHATPVKQSKSKRKSMISPPTTARTTRQSRFDDVPSFEETLEADDEAPAEPILPTPQRSSRKKKVTINDFPVFEDHPSDTAVPSTPGRARSTRNEPQLTPIVEGSEEPVSAGNTSPTAASSDRRSKRSPFDSWQRTKAGTKRGAVADAGGDGKVKCPRSSTRSNPSRA</sequence>
<evidence type="ECO:0000313" key="3">
    <source>
        <dbReference type="Proteomes" id="UP000237631"/>
    </source>
</evidence>
<feature type="region of interest" description="Disordered" evidence="1">
    <location>
        <begin position="240"/>
        <end position="485"/>
    </location>
</feature>
<feature type="region of interest" description="Disordered" evidence="1">
    <location>
        <begin position="150"/>
        <end position="200"/>
    </location>
</feature>
<keyword evidence="3" id="KW-1185">Reference proteome</keyword>
<feature type="compositionally biased region" description="Low complexity" evidence="1">
    <location>
        <begin position="69"/>
        <end position="80"/>
    </location>
</feature>
<evidence type="ECO:0000256" key="1">
    <source>
        <dbReference type="SAM" id="MobiDB-lite"/>
    </source>
</evidence>
<dbReference type="AlphaFoldDB" id="A0A2S6CCF3"/>
<feature type="region of interest" description="Disordered" evidence="1">
    <location>
        <begin position="1"/>
        <end position="112"/>
    </location>
</feature>
<feature type="compositionally biased region" description="Pro residues" evidence="1">
    <location>
        <begin position="34"/>
        <end position="46"/>
    </location>
</feature>
<dbReference type="EMBL" id="PNEN01000495">
    <property type="protein sequence ID" value="PPJ57386.1"/>
    <property type="molecule type" value="Genomic_DNA"/>
</dbReference>
<evidence type="ECO:0000313" key="2">
    <source>
        <dbReference type="EMBL" id="PPJ57386.1"/>
    </source>
</evidence>
<reference evidence="3" key="1">
    <citation type="journal article" date="2017" name="bioRxiv">
        <title>Conservation of a gene cluster reveals novel cercosporin biosynthetic mechanisms and extends production to the genus Colletotrichum.</title>
        <authorList>
            <person name="de Jonge R."/>
            <person name="Ebert M.K."/>
            <person name="Huitt-Roehl C.R."/>
            <person name="Pal P."/>
            <person name="Suttle J.C."/>
            <person name="Spanner R.E."/>
            <person name="Neubauer J.D."/>
            <person name="Jurick W.M.II."/>
            <person name="Stott K.A."/>
            <person name="Secor G.A."/>
            <person name="Thomma B.P.H.J."/>
            <person name="Van de Peer Y."/>
            <person name="Townsend C.A."/>
            <person name="Bolton M.D."/>
        </authorList>
    </citation>
    <scope>NUCLEOTIDE SEQUENCE [LARGE SCALE GENOMIC DNA]</scope>
    <source>
        <strain evidence="3">CBS538.71</strain>
    </source>
</reference>
<dbReference type="Proteomes" id="UP000237631">
    <property type="component" value="Unassembled WGS sequence"/>
</dbReference>
<proteinExistence type="predicted"/>
<accession>A0A2S6CCF3</accession>
<name>A0A2S6CCF3_9PEZI</name>
<organism evidence="2 3">
    <name type="scientific">Cercospora berteroae</name>
    <dbReference type="NCBI Taxonomy" id="357750"/>
    <lineage>
        <taxon>Eukaryota</taxon>
        <taxon>Fungi</taxon>
        <taxon>Dikarya</taxon>
        <taxon>Ascomycota</taxon>
        <taxon>Pezizomycotina</taxon>
        <taxon>Dothideomycetes</taxon>
        <taxon>Dothideomycetidae</taxon>
        <taxon>Mycosphaerellales</taxon>
        <taxon>Mycosphaerellaceae</taxon>
        <taxon>Cercospora</taxon>
    </lineage>
</organism>
<comment type="caution">
    <text evidence="2">The sequence shown here is derived from an EMBL/GenBank/DDBJ whole genome shotgun (WGS) entry which is preliminary data.</text>
</comment>